<evidence type="ECO:0000313" key="4">
    <source>
        <dbReference type="Proteomes" id="UP000054166"/>
    </source>
</evidence>
<feature type="compositionally biased region" description="Polar residues" evidence="1">
    <location>
        <begin position="1"/>
        <end position="14"/>
    </location>
</feature>
<organism evidence="3 4">
    <name type="scientific">Piloderma croceum (strain F 1598)</name>
    <dbReference type="NCBI Taxonomy" id="765440"/>
    <lineage>
        <taxon>Eukaryota</taxon>
        <taxon>Fungi</taxon>
        <taxon>Dikarya</taxon>
        <taxon>Basidiomycota</taxon>
        <taxon>Agaricomycotina</taxon>
        <taxon>Agaricomycetes</taxon>
        <taxon>Agaricomycetidae</taxon>
        <taxon>Atheliales</taxon>
        <taxon>Atheliaceae</taxon>
        <taxon>Piloderma</taxon>
    </lineage>
</organism>
<gene>
    <name evidence="3" type="ORF">PILCRDRAFT_751872</name>
</gene>
<keyword evidence="2" id="KW-0472">Membrane</keyword>
<proteinExistence type="predicted"/>
<feature type="transmembrane region" description="Helical" evidence="2">
    <location>
        <begin position="360"/>
        <end position="382"/>
    </location>
</feature>
<dbReference type="PANTHER" id="PTHR42101">
    <property type="entry name" value="CHROMOSOME 16, WHOLE GENOME SHOTGUN SEQUENCE"/>
    <property type="match status" value="1"/>
</dbReference>
<feature type="transmembrane region" description="Helical" evidence="2">
    <location>
        <begin position="190"/>
        <end position="209"/>
    </location>
</feature>
<evidence type="ECO:0008006" key="5">
    <source>
        <dbReference type="Google" id="ProtNLM"/>
    </source>
</evidence>
<reference evidence="4" key="2">
    <citation type="submission" date="2015-01" db="EMBL/GenBank/DDBJ databases">
        <title>Evolutionary Origins and Diversification of the Mycorrhizal Mutualists.</title>
        <authorList>
            <consortium name="DOE Joint Genome Institute"/>
            <consortium name="Mycorrhizal Genomics Consortium"/>
            <person name="Kohler A."/>
            <person name="Kuo A."/>
            <person name="Nagy L.G."/>
            <person name="Floudas D."/>
            <person name="Copeland A."/>
            <person name="Barry K.W."/>
            <person name="Cichocki N."/>
            <person name="Veneault-Fourrey C."/>
            <person name="LaButti K."/>
            <person name="Lindquist E.A."/>
            <person name="Lipzen A."/>
            <person name="Lundell T."/>
            <person name="Morin E."/>
            <person name="Murat C."/>
            <person name="Riley R."/>
            <person name="Ohm R."/>
            <person name="Sun H."/>
            <person name="Tunlid A."/>
            <person name="Henrissat B."/>
            <person name="Grigoriev I.V."/>
            <person name="Hibbett D.S."/>
            <person name="Martin F."/>
        </authorList>
    </citation>
    <scope>NUCLEOTIDE SEQUENCE [LARGE SCALE GENOMIC DNA]</scope>
    <source>
        <strain evidence="4">F 1598</strain>
    </source>
</reference>
<keyword evidence="4" id="KW-1185">Reference proteome</keyword>
<evidence type="ECO:0000256" key="2">
    <source>
        <dbReference type="SAM" id="Phobius"/>
    </source>
</evidence>
<accession>A0A0C3ACY5</accession>
<feature type="transmembrane region" description="Helical" evidence="2">
    <location>
        <begin position="123"/>
        <end position="140"/>
    </location>
</feature>
<feature type="transmembrane region" description="Helical" evidence="2">
    <location>
        <begin position="221"/>
        <end position="241"/>
    </location>
</feature>
<dbReference type="AlphaFoldDB" id="A0A0C3ACY5"/>
<reference evidence="3 4" key="1">
    <citation type="submission" date="2014-04" db="EMBL/GenBank/DDBJ databases">
        <authorList>
            <consortium name="DOE Joint Genome Institute"/>
            <person name="Kuo A."/>
            <person name="Tarkka M."/>
            <person name="Buscot F."/>
            <person name="Kohler A."/>
            <person name="Nagy L.G."/>
            <person name="Floudas D."/>
            <person name="Copeland A."/>
            <person name="Barry K.W."/>
            <person name="Cichocki N."/>
            <person name="Veneault-Fourrey C."/>
            <person name="LaButti K."/>
            <person name="Lindquist E.A."/>
            <person name="Lipzen A."/>
            <person name="Lundell T."/>
            <person name="Morin E."/>
            <person name="Murat C."/>
            <person name="Sun H."/>
            <person name="Tunlid A."/>
            <person name="Henrissat B."/>
            <person name="Grigoriev I.V."/>
            <person name="Hibbett D.S."/>
            <person name="Martin F."/>
            <person name="Nordberg H.P."/>
            <person name="Cantor M.N."/>
            <person name="Hua S.X."/>
        </authorList>
    </citation>
    <scope>NUCLEOTIDE SEQUENCE [LARGE SCALE GENOMIC DNA]</scope>
    <source>
        <strain evidence="3 4">F 1598</strain>
    </source>
</reference>
<feature type="transmembrane region" description="Helical" evidence="2">
    <location>
        <begin position="91"/>
        <end position="111"/>
    </location>
</feature>
<evidence type="ECO:0000256" key="1">
    <source>
        <dbReference type="SAM" id="MobiDB-lite"/>
    </source>
</evidence>
<dbReference type="STRING" id="765440.A0A0C3ACY5"/>
<dbReference type="OrthoDB" id="3198598at2759"/>
<dbReference type="InParanoid" id="A0A0C3ACY5"/>
<feature type="transmembrane region" description="Helical" evidence="2">
    <location>
        <begin position="261"/>
        <end position="284"/>
    </location>
</feature>
<dbReference type="InterPro" id="IPR010640">
    <property type="entry name" value="Low_temperature_requirement_A"/>
</dbReference>
<sequence>MPQATRQESDFQSLRQEREENAVPWSCSPFAHGSEVIVPQPGEEEEELLPGELRVKAPEEVPWIDLLLEIAMTTAFASLTDGTPILQYHDALSYVCYFIFVWWIWVAQVAYSMRFRQADVLHRIWVFAQLIVFSALAAFTRDFDITSGISKDTDDTLADAISTQAGIEDQNGLVAYEFRDNRLLVLNARGVSMTMALSRLLLLLQYAVVFYHGRHLKRSSLLAHIVPLLFSLICYLVAFFILNTGNSSSGPSEAVEIIKLILWYLPIIVEIISHFVALSLPGFVRYSTDSVYKRSGTVFLIILGAGLDKITSGFQTIVGNAGLGGDGIPILVSAAIIFIGFFSLFFGTPGSTRELGHNRALAWFLSQFFFLAALIVALQGIATSLSFSVRSQPLLGPQSAYSHLLHRI</sequence>
<protein>
    <recommendedName>
        <fullName evidence="5">Low temperature requirement protein A</fullName>
    </recommendedName>
</protein>
<keyword evidence="2" id="KW-0812">Transmembrane</keyword>
<feature type="transmembrane region" description="Helical" evidence="2">
    <location>
        <begin position="296"/>
        <end position="318"/>
    </location>
</feature>
<dbReference type="Pfam" id="PF06772">
    <property type="entry name" value="LtrA"/>
    <property type="match status" value="1"/>
</dbReference>
<feature type="region of interest" description="Disordered" evidence="1">
    <location>
        <begin position="1"/>
        <end position="27"/>
    </location>
</feature>
<feature type="transmembrane region" description="Helical" evidence="2">
    <location>
        <begin position="330"/>
        <end position="348"/>
    </location>
</feature>
<dbReference type="HOGENOM" id="CLU_674579_0_0_1"/>
<keyword evidence="2" id="KW-1133">Transmembrane helix</keyword>
<dbReference type="Proteomes" id="UP000054166">
    <property type="component" value="Unassembled WGS sequence"/>
</dbReference>
<dbReference type="PANTHER" id="PTHR42101:SF1">
    <property type="entry name" value="LOW TEMPERATURE REQUIREMENT A"/>
    <property type="match status" value="1"/>
</dbReference>
<name>A0A0C3ACY5_PILCF</name>
<evidence type="ECO:0000313" key="3">
    <source>
        <dbReference type="EMBL" id="KIM71618.1"/>
    </source>
</evidence>
<dbReference type="EMBL" id="KN833256">
    <property type="protein sequence ID" value="KIM71618.1"/>
    <property type="molecule type" value="Genomic_DNA"/>
</dbReference>